<gene>
    <name evidence="2" type="ordered locus">SRM_01177</name>
</gene>
<organism evidence="2 3">
    <name type="scientific">Salinibacter ruber (strain M8)</name>
    <dbReference type="NCBI Taxonomy" id="761659"/>
    <lineage>
        <taxon>Bacteria</taxon>
        <taxon>Pseudomonadati</taxon>
        <taxon>Rhodothermota</taxon>
        <taxon>Rhodothermia</taxon>
        <taxon>Rhodothermales</taxon>
        <taxon>Salinibacteraceae</taxon>
        <taxon>Salinibacter</taxon>
    </lineage>
</organism>
<evidence type="ECO:0008006" key="4">
    <source>
        <dbReference type="Google" id="ProtNLM"/>
    </source>
</evidence>
<evidence type="ECO:0000313" key="2">
    <source>
        <dbReference type="EMBL" id="CBH24098.1"/>
    </source>
</evidence>
<proteinExistence type="predicted"/>
<name>D5H7U3_SALRM</name>
<dbReference type="InterPro" id="IPR011990">
    <property type="entry name" value="TPR-like_helical_dom_sf"/>
</dbReference>
<reference evidence="3" key="2">
    <citation type="submission" date="2010-04" db="EMBL/GenBank/DDBJ databases">
        <title>Genome sequence of Salinibacter ruber M8.</title>
        <authorList>
            <consortium name="Genoscope"/>
        </authorList>
    </citation>
    <scope>NUCLEOTIDE SEQUENCE [LARGE SCALE GENOMIC DNA]</scope>
    <source>
        <strain evidence="3">M8</strain>
    </source>
</reference>
<dbReference type="HOGENOM" id="CLU_414403_0_0_10"/>
<evidence type="ECO:0000313" key="3">
    <source>
        <dbReference type="Proteomes" id="UP000000933"/>
    </source>
</evidence>
<sequence length="686" mass="76931">MTDATGTRSPMIAYHRLFGAFLICMTGIIGGAGPLHAQTVELLYEEGGVFGDARRVTIGHADEKGTVPPDTSVVRASDRVYFAVRPAGDWTFDPDDKQTLQNITPVQDTSVLVPETLTLVGGEEGARAAVMSMPKSRVDWFAPVTFRHTIDTTSGLSLSEQYAPAYPFLRRAYQEGQRHLDVGRPLRATRALRPFHGPATPSFSFVDEAKALLDTASTQILDEARSRFRTLRRDLVSEPDAAGLARLDSFRVRLDSIRPALVSYAEARAETDLPVQNRIETLVHSADQLYSDVRSTYRRETLRIFLRGTYDNSRLRLYLAALTQLLVTPDSAFAVSTPQVDPLQPAALDSPRHAELQRRLRSEDWATGFREVVRLVNENIRERNEVFGAEIMKSLRLRRPAAPQPYFEVIAAMNARLAEDQTRFADAWGRALEKVTDVSLLNDLQRWRLASRVAPGTVPERALRLAEEARSHRRAGRLGAANARLQLAARLAEPYAPLYYELGALKQAQGDTLRAREDFRRARALAGAYAPPEVKMLRQLLAQQKYERALTRADSLLQEQSYWLLYLPKARALLGMNRHAEARRVLRGRCEPLNDESHALYALLAEAYAGMDVWEGVRWAVQQAEALRPRRSAFVERVSAVRATATERGLSLTKAAGDSISAEELRRRADTTRGIRTRDRNRPQDD</sequence>
<dbReference type="AlphaFoldDB" id="D5H7U3"/>
<feature type="compositionally biased region" description="Basic and acidic residues" evidence="1">
    <location>
        <begin position="663"/>
        <end position="686"/>
    </location>
</feature>
<dbReference type="Gene3D" id="1.25.40.10">
    <property type="entry name" value="Tetratricopeptide repeat domain"/>
    <property type="match status" value="1"/>
</dbReference>
<accession>D5H7U3</accession>
<dbReference type="Proteomes" id="UP000000933">
    <property type="component" value="Chromosome"/>
</dbReference>
<evidence type="ECO:0000256" key="1">
    <source>
        <dbReference type="SAM" id="MobiDB-lite"/>
    </source>
</evidence>
<feature type="region of interest" description="Disordered" evidence="1">
    <location>
        <begin position="659"/>
        <end position="686"/>
    </location>
</feature>
<dbReference type="KEGG" id="srm:SRM_01177"/>
<protein>
    <recommendedName>
        <fullName evidence="4">Tetratricopeptide repeat domain protein</fullName>
    </recommendedName>
</protein>
<dbReference type="SUPFAM" id="SSF48452">
    <property type="entry name" value="TPR-like"/>
    <property type="match status" value="1"/>
</dbReference>
<reference evidence="2 3" key="1">
    <citation type="journal article" date="2010" name="ISME J.">
        <title>Fine-scale evolution: genomic, phenotypic and ecological differentiation in two coexisting Salinibacter ruber strains.</title>
        <authorList>
            <person name="Pena A."/>
            <person name="Teeling H."/>
            <person name="Huerta-Cepas J."/>
            <person name="Santos F."/>
            <person name="Yarza P."/>
            <person name="Brito-Echeverria J."/>
            <person name="Lucio M."/>
            <person name="Schmitt-Kopplin P."/>
            <person name="Meseguer I."/>
            <person name="Schenowitz C."/>
            <person name="Dossat C."/>
            <person name="Barbe V."/>
            <person name="Dopazo J."/>
            <person name="Rossello-Mora R."/>
            <person name="Schuler M."/>
            <person name="Glockner F.O."/>
            <person name="Amann R."/>
            <person name="Gabaldon T."/>
            <person name="Anton J."/>
        </authorList>
    </citation>
    <scope>NUCLEOTIDE SEQUENCE [LARGE SCALE GENOMIC DNA]</scope>
    <source>
        <strain evidence="2 3">M8</strain>
    </source>
</reference>
<dbReference type="EMBL" id="FP565814">
    <property type="protein sequence ID" value="CBH24098.1"/>
    <property type="molecule type" value="Genomic_DNA"/>
</dbReference>